<dbReference type="Proteomes" id="UP001500426">
    <property type="component" value="Unassembled WGS sequence"/>
</dbReference>
<feature type="transmembrane region" description="Helical" evidence="1">
    <location>
        <begin position="21"/>
        <end position="48"/>
    </location>
</feature>
<evidence type="ECO:0000313" key="2">
    <source>
        <dbReference type="EMBL" id="GAA4055750.1"/>
    </source>
</evidence>
<reference evidence="3" key="1">
    <citation type="journal article" date="2019" name="Int. J. Syst. Evol. Microbiol.">
        <title>The Global Catalogue of Microorganisms (GCM) 10K type strain sequencing project: providing services to taxonomists for standard genome sequencing and annotation.</title>
        <authorList>
            <consortium name="The Broad Institute Genomics Platform"/>
            <consortium name="The Broad Institute Genome Sequencing Center for Infectious Disease"/>
            <person name="Wu L."/>
            <person name="Ma J."/>
        </authorList>
    </citation>
    <scope>NUCLEOTIDE SEQUENCE [LARGE SCALE GENOMIC DNA]</scope>
    <source>
        <strain evidence="3">JCM 17068</strain>
    </source>
</reference>
<dbReference type="EMBL" id="BAABCS010000020">
    <property type="protein sequence ID" value="GAA4055750.1"/>
    <property type="molecule type" value="Genomic_DNA"/>
</dbReference>
<accession>A0ABP7V108</accession>
<comment type="caution">
    <text evidence="2">The sequence shown here is derived from an EMBL/GenBank/DDBJ whole genome shotgun (WGS) entry which is preliminary data.</text>
</comment>
<keyword evidence="1" id="KW-0472">Membrane</keyword>
<dbReference type="RefSeq" id="WP_345094718.1">
    <property type="nucleotide sequence ID" value="NZ_BAABCS010000020.1"/>
</dbReference>
<name>A0ABP7V108_9FLAO</name>
<protein>
    <submittedName>
        <fullName evidence="2">Uncharacterized protein</fullName>
    </submittedName>
</protein>
<evidence type="ECO:0000313" key="3">
    <source>
        <dbReference type="Proteomes" id="UP001500426"/>
    </source>
</evidence>
<evidence type="ECO:0000256" key="1">
    <source>
        <dbReference type="SAM" id="Phobius"/>
    </source>
</evidence>
<keyword evidence="3" id="KW-1185">Reference proteome</keyword>
<keyword evidence="1" id="KW-0812">Transmembrane</keyword>
<keyword evidence="1" id="KW-1133">Transmembrane helix</keyword>
<sequence length="158" mass="18140">MNKIIYLKEVPLLKKILGYSIVVLGLLSFTASIVFGAIFIVIGINFLLTEGSEIDLDTSTYRSIHSLFGFHFGKWKPCPKFDYVSVFKTIENQTVRVITAETTLQNDIILLNLFYNGNKHITFYKTQDKNEAFKVAQKFQSLFNIDILDATESEKKWL</sequence>
<proteinExistence type="predicted"/>
<gene>
    <name evidence="2" type="ORF">GCM10022388_22940</name>
</gene>
<organism evidence="2 3">
    <name type="scientific">Flavobacterium chungnamense</name>
    <dbReference type="NCBI Taxonomy" id="706182"/>
    <lineage>
        <taxon>Bacteria</taxon>
        <taxon>Pseudomonadati</taxon>
        <taxon>Bacteroidota</taxon>
        <taxon>Flavobacteriia</taxon>
        <taxon>Flavobacteriales</taxon>
        <taxon>Flavobacteriaceae</taxon>
        <taxon>Flavobacterium</taxon>
    </lineage>
</organism>